<comment type="caution">
    <text evidence="2">The sequence shown here is derived from an EMBL/GenBank/DDBJ whole genome shotgun (WGS) entry which is preliminary data.</text>
</comment>
<evidence type="ECO:0000313" key="2">
    <source>
        <dbReference type="EMBL" id="KPQ33509.1"/>
    </source>
</evidence>
<evidence type="ECO:0000256" key="1">
    <source>
        <dbReference type="SAM" id="Phobius"/>
    </source>
</evidence>
<keyword evidence="1" id="KW-1133">Transmembrane helix</keyword>
<feature type="transmembrane region" description="Helical" evidence="1">
    <location>
        <begin position="12"/>
        <end position="38"/>
    </location>
</feature>
<protein>
    <submittedName>
        <fullName evidence="2">Colicin V production protein</fullName>
    </submittedName>
</protein>
<dbReference type="STRING" id="1666911.HLUCCA11_18455"/>
<keyword evidence="1" id="KW-0812">Transmembrane</keyword>
<proteinExistence type="predicted"/>
<sequence length="250" mass="28745">MPNSYQHSPKARAWSCLIIRFMGGLLCGSLLGVCIYWITELKGLWLFVLIGALLGGLIGLFWKTFATLWMRFRSEDWQITEIEIETFGQKWKLANSGAQRRVAWSLFVEIATRIATQPMSDTDGDNGIALKSLYDLFQYTRKSITTMEPTHMLPSHRGSFDTVETYALAMLNQDLRPFLSKWHPLWDAWRRENPDAACCSWDRHIAFRTDLRVLQTQIRGRAEGLGKIARVSDIGRFMNDTVYLKSNAQD</sequence>
<gene>
    <name evidence="2" type="ORF">HLUCCA11_18455</name>
</gene>
<feature type="transmembrane region" description="Helical" evidence="1">
    <location>
        <begin position="44"/>
        <end position="62"/>
    </location>
</feature>
<dbReference type="EMBL" id="LJZR01000031">
    <property type="protein sequence ID" value="KPQ33509.1"/>
    <property type="molecule type" value="Genomic_DNA"/>
</dbReference>
<organism evidence="2 3">
    <name type="scientific">Phormidesmis priestleyi Ana</name>
    <dbReference type="NCBI Taxonomy" id="1666911"/>
    <lineage>
        <taxon>Bacteria</taxon>
        <taxon>Bacillati</taxon>
        <taxon>Cyanobacteriota</taxon>
        <taxon>Cyanophyceae</taxon>
        <taxon>Leptolyngbyales</taxon>
        <taxon>Leptolyngbyaceae</taxon>
        <taxon>Phormidesmis</taxon>
    </lineage>
</organism>
<evidence type="ECO:0000313" key="3">
    <source>
        <dbReference type="Proteomes" id="UP000050465"/>
    </source>
</evidence>
<reference evidence="2 3" key="1">
    <citation type="submission" date="2015-09" db="EMBL/GenBank/DDBJ databases">
        <title>Identification and resolution of microdiversity through metagenomic sequencing of parallel consortia.</title>
        <authorList>
            <person name="Nelson W.C."/>
            <person name="Romine M.F."/>
            <person name="Lindemann S.R."/>
        </authorList>
    </citation>
    <scope>NUCLEOTIDE SEQUENCE [LARGE SCALE GENOMIC DNA]</scope>
    <source>
        <strain evidence="2">Ana</strain>
    </source>
</reference>
<dbReference type="Proteomes" id="UP000050465">
    <property type="component" value="Unassembled WGS sequence"/>
</dbReference>
<name>A0A0P8BX58_9CYAN</name>
<keyword evidence="1" id="KW-0472">Membrane</keyword>
<accession>A0A0P8BX58</accession>
<dbReference type="AlphaFoldDB" id="A0A0P8BX58"/>